<dbReference type="EMBL" id="JSUM01000010">
    <property type="protein sequence ID" value="KGQ70567.1"/>
    <property type="molecule type" value="Genomic_DNA"/>
</dbReference>
<name>A0A0A3AS17_9PAST</name>
<feature type="transmembrane region" description="Helical" evidence="6">
    <location>
        <begin position="271"/>
        <end position="290"/>
    </location>
</feature>
<accession>A0A0A3AS17</accession>
<dbReference type="PANTHER" id="PTHR10283:SF92">
    <property type="entry name" value="LOW-AFFINITY PHOSPHATE TRANSPORTER PHO91"/>
    <property type="match status" value="1"/>
</dbReference>
<feature type="transmembrane region" description="Helical" evidence="6">
    <location>
        <begin position="193"/>
        <end position="213"/>
    </location>
</feature>
<keyword evidence="9" id="KW-1185">Reference proteome</keyword>
<evidence type="ECO:0000256" key="3">
    <source>
        <dbReference type="ARBA" id="ARBA00022692"/>
    </source>
</evidence>
<feature type="transmembrane region" description="Helical" evidence="6">
    <location>
        <begin position="420"/>
        <end position="444"/>
    </location>
</feature>
<keyword evidence="3 6" id="KW-0812">Transmembrane</keyword>
<comment type="caution">
    <text evidence="8">The sequence shown here is derived from an EMBL/GenBank/DDBJ whole genome shotgun (WGS) entry which is preliminary data.</text>
</comment>
<dbReference type="GO" id="GO:0005886">
    <property type="term" value="C:plasma membrane"/>
    <property type="evidence" value="ECO:0007669"/>
    <property type="project" value="TreeGrafter"/>
</dbReference>
<evidence type="ECO:0000256" key="1">
    <source>
        <dbReference type="ARBA" id="ARBA00004141"/>
    </source>
</evidence>
<comment type="subcellular location">
    <subcellularLocation>
        <location evidence="1">Membrane</location>
        <topology evidence="1">Multi-pass membrane protein</topology>
    </subcellularLocation>
</comment>
<dbReference type="PANTHER" id="PTHR10283">
    <property type="entry name" value="SOLUTE CARRIER FAMILY 13 MEMBER"/>
    <property type="match status" value="1"/>
</dbReference>
<feature type="transmembrane region" description="Helical" evidence="6">
    <location>
        <begin position="20"/>
        <end position="49"/>
    </location>
</feature>
<evidence type="ECO:0000256" key="4">
    <source>
        <dbReference type="ARBA" id="ARBA00022989"/>
    </source>
</evidence>
<dbReference type="STRING" id="505317.OA57_05995"/>
<evidence type="ECO:0000259" key="7">
    <source>
        <dbReference type="Pfam" id="PF03600"/>
    </source>
</evidence>
<protein>
    <submittedName>
        <fullName evidence="8">Transporter</fullName>
    </submittedName>
</protein>
<gene>
    <name evidence="8" type="ORF">OA57_05995</name>
</gene>
<keyword evidence="4 6" id="KW-1133">Transmembrane helix</keyword>
<feature type="transmembrane region" description="Helical" evidence="6">
    <location>
        <begin position="151"/>
        <end position="173"/>
    </location>
</feature>
<dbReference type="RefSeq" id="WP_034615376.1">
    <property type="nucleotide sequence ID" value="NZ_JSUM01000010.1"/>
</dbReference>
<dbReference type="NCBIfam" id="TIGR00785">
    <property type="entry name" value="dass"/>
    <property type="match status" value="1"/>
</dbReference>
<feature type="domain" description="Citrate transporter-like" evidence="7">
    <location>
        <begin position="25"/>
        <end position="388"/>
    </location>
</feature>
<evidence type="ECO:0000256" key="2">
    <source>
        <dbReference type="ARBA" id="ARBA00022448"/>
    </source>
</evidence>
<evidence type="ECO:0000256" key="5">
    <source>
        <dbReference type="ARBA" id="ARBA00023136"/>
    </source>
</evidence>
<keyword evidence="5 6" id="KW-0472">Membrane</keyword>
<proteinExistence type="predicted"/>
<evidence type="ECO:0000313" key="8">
    <source>
        <dbReference type="EMBL" id="KGQ70567.1"/>
    </source>
</evidence>
<dbReference type="Proteomes" id="UP000030380">
    <property type="component" value="Unassembled WGS sequence"/>
</dbReference>
<dbReference type="AlphaFoldDB" id="A0A0A3AS17"/>
<feature type="transmembrane region" description="Helical" evidence="6">
    <location>
        <begin position="381"/>
        <end position="399"/>
    </location>
</feature>
<keyword evidence="2" id="KW-0813">Transport</keyword>
<reference evidence="8 9" key="1">
    <citation type="submission" date="2014-11" db="EMBL/GenBank/DDBJ databases">
        <title>Draft genome sequence of Chelonobacter oris 1662T, associated with respiratory disease in Hermann's Tortoises.</title>
        <authorList>
            <person name="Kudirkiene E."/>
            <person name="Hansen M.J."/>
            <person name="Bojesen A.M."/>
        </authorList>
    </citation>
    <scope>NUCLEOTIDE SEQUENCE [LARGE SCALE GENOMIC DNA]</scope>
    <source>
        <strain evidence="8 9">1662</strain>
    </source>
</reference>
<feature type="transmembrane region" description="Helical" evidence="6">
    <location>
        <begin position="247"/>
        <end position="265"/>
    </location>
</feature>
<dbReference type="GO" id="GO:0005315">
    <property type="term" value="F:phosphate transmembrane transporter activity"/>
    <property type="evidence" value="ECO:0007669"/>
    <property type="project" value="TreeGrafter"/>
</dbReference>
<evidence type="ECO:0000256" key="6">
    <source>
        <dbReference type="SAM" id="Phobius"/>
    </source>
</evidence>
<organism evidence="8 9">
    <name type="scientific">Chelonobacter oris</name>
    <dbReference type="NCBI Taxonomy" id="505317"/>
    <lineage>
        <taxon>Bacteria</taxon>
        <taxon>Pseudomonadati</taxon>
        <taxon>Pseudomonadota</taxon>
        <taxon>Gammaproteobacteria</taxon>
        <taxon>Pasteurellales</taxon>
        <taxon>Pasteurellaceae</taxon>
        <taxon>Chelonobacter</taxon>
    </lineage>
</organism>
<feature type="transmembrane region" description="Helical" evidence="6">
    <location>
        <begin position="297"/>
        <end position="316"/>
    </location>
</feature>
<dbReference type="InterPro" id="IPR004680">
    <property type="entry name" value="Cit_transptr-like_dom"/>
</dbReference>
<sequence>MMYWLSDPDFTRTQNLVLVLLFMAIALWMTEAIPPFSVGILVIGYLVVVMGTDENQHAMRYVQTWSDGVIWLFLGGFFLAEGMKKTKLDEALLKRLLPKFGKKPHFILFGLMVTTALISMLMSNTATTAMMIATVSPIFASLDKKSNFSKALLLGIPTAASIGGMGTIIGSAPNAIAVGALEAVGIHISFLEWMIIGIPIAAVLIYVFWKILLRRYRIGRDEMDIQLSLPNGTEEEANHFVAKELRLQKIIMIAVLTVTLFFWLTSKWFGIPIAAVSGIPIVALTMLGVLDADDVRALPWDTLMLVAGGLALGMAIQEQELASHFVDQLSHVQINFYLLMLLFGFITVLLSNFMSNTAATTILVPIALSLMSISSGDFSPAVLPLVIALSASCALLLPVSTPPNAIAFSTGLIKQSEFRLGGISIGLFGPLSSIVWVLVITSIFN</sequence>
<feature type="transmembrane region" description="Helical" evidence="6">
    <location>
        <begin position="106"/>
        <end position="139"/>
    </location>
</feature>
<feature type="transmembrane region" description="Helical" evidence="6">
    <location>
        <begin position="61"/>
        <end position="80"/>
    </location>
</feature>
<evidence type="ECO:0000313" key="9">
    <source>
        <dbReference type="Proteomes" id="UP000030380"/>
    </source>
</evidence>
<feature type="transmembrane region" description="Helical" evidence="6">
    <location>
        <begin position="336"/>
        <end position="353"/>
    </location>
</feature>
<dbReference type="InterPro" id="IPR001898">
    <property type="entry name" value="SLC13A/DASS"/>
</dbReference>
<dbReference type="Pfam" id="PF03600">
    <property type="entry name" value="CitMHS"/>
    <property type="match status" value="1"/>
</dbReference>